<dbReference type="Gene3D" id="3.40.50.2020">
    <property type="match status" value="1"/>
</dbReference>
<protein>
    <recommendedName>
        <fullName evidence="4">uracil phosphoribosyltransferase</fullName>
        <ecNumber evidence="4">2.4.2.9</ecNumber>
    </recommendedName>
    <alternativeName>
        <fullName evidence="10">UMP pyrophosphorylase</fullName>
    </alternativeName>
</protein>
<keyword evidence="13" id="KW-1185">Reference proteome</keyword>
<keyword evidence="7" id="KW-0808">Transferase</keyword>
<accession>A0AAF1BIA3</accession>
<dbReference type="InterPro" id="IPR000836">
    <property type="entry name" value="PRTase_dom"/>
</dbReference>
<evidence type="ECO:0000256" key="7">
    <source>
        <dbReference type="ARBA" id="ARBA00022679"/>
    </source>
</evidence>
<comment type="cofactor">
    <cofactor evidence="1">
        <name>Mg(2+)</name>
        <dbReference type="ChEBI" id="CHEBI:18420"/>
    </cofactor>
</comment>
<dbReference type="AlphaFoldDB" id="A0AAF1BIA3"/>
<dbReference type="GO" id="GO:0005737">
    <property type="term" value="C:cytoplasm"/>
    <property type="evidence" value="ECO:0007669"/>
    <property type="project" value="UniProtKB-ARBA"/>
</dbReference>
<comment type="similarity">
    <text evidence="3">Belongs to the UPRTase family.</text>
</comment>
<evidence type="ECO:0000256" key="5">
    <source>
        <dbReference type="ARBA" id="ARBA00022533"/>
    </source>
</evidence>
<dbReference type="CDD" id="cd06223">
    <property type="entry name" value="PRTases_typeI"/>
    <property type="match status" value="1"/>
</dbReference>
<evidence type="ECO:0000256" key="9">
    <source>
        <dbReference type="ARBA" id="ARBA00023134"/>
    </source>
</evidence>
<gene>
    <name evidence="12" type="primary">upp</name>
    <name evidence="12" type="ORF">LOC62_02G002057</name>
</gene>
<evidence type="ECO:0000313" key="13">
    <source>
        <dbReference type="Proteomes" id="UP000827549"/>
    </source>
</evidence>
<dbReference type="GO" id="GO:0005525">
    <property type="term" value="F:GTP binding"/>
    <property type="evidence" value="ECO:0007669"/>
    <property type="project" value="UniProtKB-KW"/>
</dbReference>
<dbReference type="GO" id="GO:0004845">
    <property type="term" value="F:uracil phosphoribosyltransferase activity"/>
    <property type="evidence" value="ECO:0007669"/>
    <property type="project" value="UniProtKB-EC"/>
</dbReference>
<evidence type="ECO:0000256" key="2">
    <source>
        <dbReference type="ARBA" id="ARBA00005180"/>
    </source>
</evidence>
<evidence type="ECO:0000256" key="3">
    <source>
        <dbReference type="ARBA" id="ARBA00009516"/>
    </source>
</evidence>
<keyword evidence="8" id="KW-0547">Nucleotide-binding</keyword>
<evidence type="ECO:0000256" key="4">
    <source>
        <dbReference type="ARBA" id="ARBA00011894"/>
    </source>
</evidence>
<comment type="pathway">
    <text evidence="2">Pyrimidine metabolism; UMP biosynthesis via salvage pathway; UMP from uracil: step 1/1.</text>
</comment>
<keyword evidence="9" id="KW-0342">GTP-binding</keyword>
<dbReference type="Pfam" id="PF14681">
    <property type="entry name" value="UPRTase"/>
    <property type="match status" value="1"/>
</dbReference>
<dbReference type="SUPFAM" id="SSF53271">
    <property type="entry name" value="PRTase-like"/>
    <property type="match status" value="1"/>
</dbReference>
<evidence type="ECO:0000256" key="1">
    <source>
        <dbReference type="ARBA" id="ARBA00001946"/>
    </source>
</evidence>
<dbReference type="GeneID" id="87805308"/>
<name>A0AAF1BIA3_9TREE</name>
<dbReference type="PANTHER" id="PTHR32315:SF4">
    <property type="entry name" value="URACIL PHOSPHORIBOSYLTRANSFERASE, CHLOROPLASTIC"/>
    <property type="match status" value="1"/>
</dbReference>
<keyword evidence="6 12" id="KW-0328">Glycosyltransferase</keyword>
<dbReference type="InterPro" id="IPR050054">
    <property type="entry name" value="UPRTase/APRTase"/>
</dbReference>
<dbReference type="RefSeq" id="XP_062624542.1">
    <property type="nucleotide sequence ID" value="XM_062768558.1"/>
</dbReference>
<dbReference type="Proteomes" id="UP000827549">
    <property type="component" value="Chromosome 2"/>
</dbReference>
<dbReference type="InterPro" id="IPR029057">
    <property type="entry name" value="PRTase-like"/>
</dbReference>
<dbReference type="EMBL" id="CP086715">
    <property type="protein sequence ID" value="WOO78510.1"/>
    <property type="molecule type" value="Genomic_DNA"/>
</dbReference>
<evidence type="ECO:0000313" key="12">
    <source>
        <dbReference type="EMBL" id="WOO78510.1"/>
    </source>
</evidence>
<dbReference type="FunFam" id="3.40.50.2020:FF:000003">
    <property type="entry name" value="Uracil phosphoribosyltransferase"/>
    <property type="match status" value="1"/>
</dbReference>
<proteinExistence type="inferred from homology"/>
<evidence type="ECO:0000256" key="10">
    <source>
        <dbReference type="ARBA" id="ARBA00031082"/>
    </source>
</evidence>
<dbReference type="NCBIfam" id="NF001097">
    <property type="entry name" value="PRK00129.1"/>
    <property type="match status" value="1"/>
</dbReference>
<dbReference type="EC" id="2.4.2.9" evidence="4"/>
<keyword evidence="5" id="KW-0021">Allosteric enzyme</keyword>
<organism evidence="12 13">
    <name type="scientific">Vanrija pseudolonga</name>
    <dbReference type="NCBI Taxonomy" id="143232"/>
    <lineage>
        <taxon>Eukaryota</taxon>
        <taxon>Fungi</taxon>
        <taxon>Dikarya</taxon>
        <taxon>Basidiomycota</taxon>
        <taxon>Agaricomycotina</taxon>
        <taxon>Tremellomycetes</taxon>
        <taxon>Trichosporonales</taxon>
        <taxon>Trichosporonaceae</taxon>
        <taxon>Vanrija</taxon>
    </lineage>
</organism>
<evidence type="ECO:0000259" key="11">
    <source>
        <dbReference type="Pfam" id="PF14681"/>
    </source>
</evidence>
<feature type="domain" description="Phosphoribosyltransferase" evidence="11">
    <location>
        <begin position="9"/>
        <end position="212"/>
    </location>
</feature>
<evidence type="ECO:0000256" key="8">
    <source>
        <dbReference type="ARBA" id="ARBA00022741"/>
    </source>
</evidence>
<dbReference type="PANTHER" id="PTHR32315">
    <property type="entry name" value="ADENINE PHOSPHORIBOSYLTRANSFERASE"/>
    <property type="match status" value="1"/>
</dbReference>
<sequence length="215" mass="23163">MTSPTVHISTHPLVQIQLTQLRLHDLTPKDFREGVRAISSMLMYEAARAVPIADVPNLQSPIAPFTGKALALRVGLSPIMRAGSGMIDAALALFPDATVLHLGLFRDKTTLQAIEYYSKLPTVRTADLVYLLDPLIATGGTIVAALTMLTEWGLTPSQIKIVSVLGSKSGVEHVTTEFPDVEIYIGAIDDELTDKGYISPGLGDAGDRLFNTHNN</sequence>
<reference evidence="12" key="1">
    <citation type="submission" date="2023-10" db="EMBL/GenBank/DDBJ databases">
        <authorList>
            <person name="Noh H."/>
        </authorList>
    </citation>
    <scope>NUCLEOTIDE SEQUENCE</scope>
    <source>
        <strain evidence="12">DUCC4014</strain>
    </source>
</reference>
<evidence type="ECO:0000256" key="6">
    <source>
        <dbReference type="ARBA" id="ARBA00022676"/>
    </source>
</evidence>